<evidence type="ECO:0000313" key="5">
    <source>
        <dbReference type="EMBL" id="AIF46087.1"/>
    </source>
</evidence>
<dbReference type="PROSITE" id="PS50110">
    <property type="entry name" value="RESPONSE_REGULATORY"/>
    <property type="match status" value="1"/>
</dbReference>
<dbReference type="STRING" id="1217721.HY57_01815"/>
<keyword evidence="6" id="KW-1185">Reference proteome</keyword>
<evidence type="ECO:0000259" key="4">
    <source>
        <dbReference type="PROSITE" id="PS50930"/>
    </source>
</evidence>
<evidence type="ECO:0000313" key="6">
    <source>
        <dbReference type="Proteomes" id="UP000027987"/>
    </source>
</evidence>
<keyword evidence="2" id="KW-0597">Phosphoprotein</keyword>
<dbReference type="RefSeq" id="WP_019465280.1">
    <property type="nucleotide sequence ID" value="NZ_ALOY01000152.1"/>
</dbReference>
<dbReference type="Proteomes" id="UP000027987">
    <property type="component" value="Chromosome"/>
</dbReference>
<accession>A0A075JXA2</accession>
<dbReference type="Gene3D" id="3.40.50.2300">
    <property type="match status" value="1"/>
</dbReference>
<evidence type="ECO:0000256" key="1">
    <source>
        <dbReference type="ARBA" id="ARBA00023012"/>
    </source>
</evidence>
<evidence type="ECO:0000259" key="3">
    <source>
        <dbReference type="PROSITE" id="PS50110"/>
    </source>
</evidence>
<dbReference type="InterPro" id="IPR011006">
    <property type="entry name" value="CheY-like_superfamily"/>
</dbReference>
<feature type="domain" description="HTH LytTR-type" evidence="4">
    <location>
        <begin position="144"/>
        <end position="248"/>
    </location>
</feature>
<dbReference type="PANTHER" id="PTHR37299">
    <property type="entry name" value="TRANSCRIPTIONAL REGULATOR-RELATED"/>
    <property type="match status" value="1"/>
</dbReference>
<dbReference type="SUPFAM" id="SSF52172">
    <property type="entry name" value="CheY-like"/>
    <property type="match status" value="1"/>
</dbReference>
<dbReference type="PATRIC" id="fig|1217721.7.peg.382"/>
<dbReference type="InterPro" id="IPR046947">
    <property type="entry name" value="LytR-like"/>
</dbReference>
<dbReference type="Pfam" id="PF04397">
    <property type="entry name" value="LytTR"/>
    <property type="match status" value="1"/>
</dbReference>
<reference evidence="5 6" key="1">
    <citation type="submission" date="2014-07" db="EMBL/GenBank/DDBJ databases">
        <title>Complete Genome Sequence of Dyella japonica Strain A8 Isolated from Malaysian Tropical Soil.</title>
        <authorList>
            <person name="Hui R.K.H."/>
            <person name="Chen J.-W."/>
            <person name="Chan K.-G."/>
            <person name="Leung F.C.C."/>
        </authorList>
    </citation>
    <scope>NUCLEOTIDE SEQUENCE [LARGE SCALE GENOMIC DNA]</scope>
    <source>
        <strain evidence="5 6">A8</strain>
    </source>
</reference>
<dbReference type="GO" id="GO:0000156">
    <property type="term" value="F:phosphorelay response regulator activity"/>
    <property type="evidence" value="ECO:0007669"/>
    <property type="project" value="InterPro"/>
</dbReference>
<organism evidence="5 6">
    <name type="scientific">Dyella japonica A8</name>
    <dbReference type="NCBI Taxonomy" id="1217721"/>
    <lineage>
        <taxon>Bacteria</taxon>
        <taxon>Pseudomonadati</taxon>
        <taxon>Pseudomonadota</taxon>
        <taxon>Gammaproteobacteria</taxon>
        <taxon>Lysobacterales</taxon>
        <taxon>Rhodanobacteraceae</taxon>
        <taxon>Dyella</taxon>
    </lineage>
</organism>
<sequence>MMRILIVDDEPLARRGVRVCLRRALDVDVIGEAESGEAALRMIEAHRPDVVFLDVQMPDMDGFELLSRVDGDACPFVVFLTAHVGYALKAFGVHAVDYVVKPIDDGRFDDALHTVRQRVMDRRAHGPVARGGQLFRQSGWETRLAVRSGGRTTWVAVDDIDWIEASGDYVTLHVGHRLHMIHESMDGIEQRLDPVRFARIHRSTIIPLGRVQGLSLLPTRDALVTLRNGTELRVSRRFRHRISVEGLRRG</sequence>
<dbReference type="Gene3D" id="2.40.50.1020">
    <property type="entry name" value="LytTr DNA-binding domain"/>
    <property type="match status" value="1"/>
</dbReference>
<dbReference type="PANTHER" id="PTHR37299:SF1">
    <property type="entry name" value="STAGE 0 SPORULATION PROTEIN A HOMOLOG"/>
    <property type="match status" value="1"/>
</dbReference>
<dbReference type="SMART" id="SM00850">
    <property type="entry name" value="LytTR"/>
    <property type="match status" value="1"/>
</dbReference>
<protein>
    <recommendedName>
        <fullName evidence="7">LytTR family transcriptional regulator</fullName>
    </recommendedName>
</protein>
<proteinExistence type="predicted"/>
<dbReference type="Pfam" id="PF00072">
    <property type="entry name" value="Response_reg"/>
    <property type="match status" value="1"/>
</dbReference>
<feature type="modified residue" description="4-aspartylphosphate" evidence="2">
    <location>
        <position position="54"/>
    </location>
</feature>
<keyword evidence="1" id="KW-0902">Two-component regulatory system</keyword>
<dbReference type="AlphaFoldDB" id="A0A075JXA2"/>
<dbReference type="EMBL" id="CP008884">
    <property type="protein sequence ID" value="AIF46087.1"/>
    <property type="molecule type" value="Genomic_DNA"/>
</dbReference>
<gene>
    <name evidence="5" type="ORF">HY57_01815</name>
</gene>
<dbReference type="KEGG" id="dja:HY57_01815"/>
<dbReference type="PROSITE" id="PS50930">
    <property type="entry name" value="HTH_LYTTR"/>
    <property type="match status" value="1"/>
</dbReference>
<feature type="domain" description="Response regulatory" evidence="3">
    <location>
        <begin position="3"/>
        <end position="116"/>
    </location>
</feature>
<name>A0A075JXA2_9GAMM</name>
<dbReference type="InterPro" id="IPR001789">
    <property type="entry name" value="Sig_transdc_resp-reg_receiver"/>
</dbReference>
<dbReference type="HOGENOM" id="CLU_000445_14_1_6"/>
<dbReference type="GO" id="GO:0003677">
    <property type="term" value="F:DNA binding"/>
    <property type="evidence" value="ECO:0007669"/>
    <property type="project" value="InterPro"/>
</dbReference>
<dbReference type="OrthoDB" id="236568at2"/>
<dbReference type="SMART" id="SM00448">
    <property type="entry name" value="REC"/>
    <property type="match status" value="1"/>
</dbReference>
<evidence type="ECO:0000256" key="2">
    <source>
        <dbReference type="PROSITE-ProRule" id="PRU00169"/>
    </source>
</evidence>
<dbReference type="InterPro" id="IPR007492">
    <property type="entry name" value="LytTR_DNA-bd_dom"/>
</dbReference>
<evidence type="ECO:0008006" key="7">
    <source>
        <dbReference type="Google" id="ProtNLM"/>
    </source>
</evidence>